<dbReference type="PANTHER" id="PTHR39441">
    <property type="entry name" value="DUF2252 DOMAIN-CONTAINING PROTEIN"/>
    <property type="match status" value="1"/>
</dbReference>
<dbReference type="PANTHER" id="PTHR39441:SF1">
    <property type="entry name" value="DUF2252 DOMAIN-CONTAINING PROTEIN"/>
    <property type="match status" value="1"/>
</dbReference>
<organism evidence="2 3">
    <name type="scientific">Candidatus Neomicrothrix subdominans</name>
    <dbReference type="NCBI Taxonomy" id="2954438"/>
    <lineage>
        <taxon>Bacteria</taxon>
        <taxon>Bacillati</taxon>
        <taxon>Actinomycetota</taxon>
        <taxon>Acidimicrobiia</taxon>
        <taxon>Acidimicrobiales</taxon>
        <taxon>Microthrixaceae</taxon>
        <taxon>Candidatus Neomicrothrix</taxon>
    </lineage>
</organism>
<proteinExistence type="predicted"/>
<dbReference type="Pfam" id="PF10009">
    <property type="entry name" value="DUF2252"/>
    <property type="match status" value="1"/>
</dbReference>
<evidence type="ECO:0000256" key="1">
    <source>
        <dbReference type="SAM" id="MobiDB-lite"/>
    </source>
</evidence>
<dbReference type="Proteomes" id="UP000727993">
    <property type="component" value="Unassembled WGS sequence"/>
</dbReference>
<feature type="compositionally biased region" description="Polar residues" evidence="1">
    <location>
        <begin position="1"/>
        <end position="12"/>
    </location>
</feature>
<dbReference type="InterPro" id="IPR018721">
    <property type="entry name" value="DUF2252"/>
</dbReference>
<feature type="region of interest" description="Disordered" evidence="1">
    <location>
        <begin position="1"/>
        <end position="41"/>
    </location>
</feature>
<dbReference type="AlphaFoldDB" id="A0A936NC56"/>
<evidence type="ECO:0000313" key="2">
    <source>
        <dbReference type="EMBL" id="MBK9297573.1"/>
    </source>
</evidence>
<name>A0A936NC56_9ACTN</name>
<sequence>MTTMAEKTSSPAEQRERGRKLRKEAPRSTMADWTPPTDRRPAVEILAEQETTRVPELVPIRHERMVVSPFTFYRGAAAVFAADVAGTPNSGLNVQLCGDAHLTNFGVFTSPERNLVFDINDFDETNPGPFEWDLQRLAASFEVAGRANGFPEAKRHRILEHLGRTFCSSIAEMAASGYLDVWYDHLTMDEANARWGSKLSPETMKNLARLLRKARSKNNLRAFSKLVTVVDGVPRFASDPPLFERVEEVLADAEYDQVVDVVTKAFESYRDSLQTDRRLLLDRYRFVDLARKVVGVGSVGTRCWVALMMGRDDDDPLMLQVKEAEASVLEAHTEASEWSTHGQRVVEGQRMIQSASDVFLGWTRSQGVDGRTHDYYFRQLWDGKGSADIDSMQPEQMEVYAKMCAHTLARAHARTGDAAAISGYLGGGKTIARHLAQFASNYADLNAEDYTAFTAAVGR</sequence>
<protein>
    <submittedName>
        <fullName evidence="2">DUF2252 domain-containing protein</fullName>
    </submittedName>
</protein>
<evidence type="ECO:0000313" key="3">
    <source>
        <dbReference type="Proteomes" id="UP000727993"/>
    </source>
</evidence>
<gene>
    <name evidence="2" type="ORF">IPN02_12220</name>
</gene>
<accession>A0A936NC56</accession>
<reference evidence="2 3" key="1">
    <citation type="submission" date="2020-10" db="EMBL/GenBank/DDBJ databases">
        <title>Connecting structure to function with the recovery of over 1000 high-quality activated sludge metagenome-assembled genomes encoding full-length rRNA genes using long-read sequencing.</title>
        <authorList>
            <person name="Singleton C.M."/>
            <person name="Petriglieri F."/>
            <person name="Kristensen J.M."/>
            <person name="Kirkegaard R.H."/>
            <person name="Michaelsen T.Y."/>
            <person name="Andersen M.H."/>
            <person name="Karst S.M."/>
            <person name="Dueholm M.S."/>
            <person name="Nielsen P.H."/>
            <person name="Albertsen M."/>
        </authorList>
    </citation>
    <scope>NUCLEOTIDE SEQUENCE [LARGE SCALE GENOMIC DNA]</scope>
    <source>
        <strain evidence="2">Lyne_18-Q3-R50-59_MAXAC.006</strain>
    </source>
</reference>
<dbReference type="EMBL" id="JADJZA010000007">
    <property type="protein sequence ID" value="MBK9297573.1"/>
    <property type="molecule type" value="Genomic_DNA"/>
</dbReference>
<comment type="caution">
    <text evidence="2">The sequence shown here is derived from an EMBL/GenBank/DDBJ whole genome shotgun (WGS) entry which is preliminary data.</text>
</comment>